<accession>A0A2Z7D6Y6</accession>
<keyword evidence="2" id="KW-0217">Developmental protein</keyword>
<dbReference type="GO" id="GO:0005634">
    <property type="term" value="C:nucleus"/>
    <property type="evidence" value="ECO:0007669"/>
    <property type="project" value="UniProtKB-SubCell"/>
</dbReference>
<evidence type="ECO:0000259" key="9">
    <source>
        <dbReference type="PROSITE" id="PS51293"/>
    </source>
</evidence>
<feature type="domain" description="SANT" evidence="9">
    <location>
        <begin position="109"/>
        <end position="162"/>
    </location>
</feature>
<dbReference type="InterPro" id="IPR009057">
    <property type="entry name" value="Homeodomain-like_sf"/>
</dbReference>
<keyword evidence="4" id="KW-0238">DNA-binding</keyword>
<dbReference type="PROSITE" id="PS51293">
    <property type="entry name" value="SANT"/>
    <property type="match status" value="1"/>
</dbReference>
<evidence type="ECO:0000313" key="12">
    <source>
        <dbReference type="Proteomes" id="UP000250235"/>
    </source>
</evidence>
<evidence type="ECO:0000313" key="11">
    <source>
        <dbReference type="EMBL" id="KZV55273.1"/>
    </source>
</evidence>
<dbReference type="NCBIfam" id="TIGR01557">
    <property type="entry name" value="myb_SHAQKYF"/>
    <property type="match status" value="1"/>
</dbReference>
<keyword evidence="12" id="KW-1185">Reference proteome</keyword>
<dbReference type="InterPro" id="IPR017884">
    <property type="entry name" value="SANT_dom"/>
</dbReference>
<dbReference type="PANTHER" id="PTHR44042:SF69">
    <property type="entry name" value="TRANSCRIPTION FACTOR MYB-RELATED FAMILY"/>
    <property type="match status" value="1"/>
</dbReference>
<gene>
    <name evidence="11" type="ORF">F511_06750</name>
</gene>
<keyword evidence="6" id="KW-0539">Nucleus</keyword>
<feature type="compositionally biased region" description="Basic and acidic residues" evidence="7">
    <location>
        <begin position="79"/>
        <end position="88"/>
    </location>
</feature>
<feature type="compositionally biased region" description="Low complexity" evidence="7">
    <location>
        <begin position="89"/>
        <end position="99"/>
    </location>
</feature>
<dbReference type="GO" id="GO:0048262">
    <property type="term" value="P:determination of dorsal/ventral asymmetry"/>
    <property type="evidence" value="ECO:0007669"/>
    <property type="project" value="UniProtKB-ARBA"/>
</dbReference>
<dbReference type="PROSITE" id="PS50090">
    <property type="entry name" value="MYB_LIKE"/>
    <property type="match status" value="2"/>
</dbReference>
<dbReference type="Gene3D" id="1.10.10.60">
    <property type="entry name" value="Homeodomain-like"/>
    <property type="match status" value="2"/>
</dbReference>
<dbReference type="SMART" id="SM00717">
    <property type="entry name" value="SANT"/>
    <property type="match status" value="2"/>
</dbReference>
<evidence type="ECO:0000256" key="6">
    <source>
        <dbReference type="ARBA" id="ARBA00023242"/>
    </source>
</evidence>
<feature type="region of interest" description="Disordered" evidence="7">
    <location>
        <begin position="65"/>
        <end position="112"/>
    </location>
</feature>
<dbReference type="PANTHER" id="PTHR44042">
    <property type="entry name" value="DUPLICATED HOMEODOMAIN-LIKE SUPERFAMILY PROTEIN-RELATED"/>
    <property type="match status" value="1"/>
</dbReference>
<dbReference type="FunFam" id="1.10.10.60:FF:000154">
    <property type="entry name" value="Transcription factor SRM1"/>
    <property type="match status" value="1"/>
</dbReference>
<reference evidence="11 12" key="1">
    <citation type="journal article" date="2015" name="Proc. Natl. Acad. Sci. U.S.A.">
        <title>The resurrection genome of Boea hygrometrica: A blueprint for survival of dehydration.</title>
        <authorList>
            <person name="Xiao L."/>
            <person name="Yang G."/>
            <person name="Zhang L."/>
            <person name="Yang X."/>
            <person name="Zhao S."/>
            <person name="Ji Z."/>
            <person name="Zhou Q."/>
            <person name="Hu M."/>
            <person name="Wang Y."/>
            <person name="Chen M."/>
            <person name="Xu Y."/>
            <person name="Jin H."/>
            <person name="Xiao X."/>
            <person name="Hu G."/>
            <person name="Bao F."/>
            <person name="Hu Y."/>
            <person name="Wan P."/>
            <person name="Li L."/>
            <person name="Deng X."/>
            <person name="Kuang T."/>
            <person name="Xiang C."/>
            <person name="Zhu J.K."/>
            <person name="Oliver M.J."/>
            <person name="He Y."/>
        </authorList>
    </citation>
    <scope>NUCLEOTIDE SEQUENCE [LARGE SCALE GENOMIC DNA]</scope>
    <source>
        <strain evidence="12">cv. XS01</strain>
    </source>
</reference>
<organism evidence="11 12">
    <name type="scientific">Dorcoceras hygrometricum</name>
    <dbReference type="NCBI Taxonomy" id="472368"/>
    <lineage>
        <taxon>Eukaryota</taxon>
        <taxon>Viridiplantae</taxon>
        <taxon>Streptophyta</taxon>
        <taxon>Embryophyta</taxon>
        <taxon>Tracheophyta</taxon>
        <taxon>Spermatophyta</taxon>
        <taxon>Magnoliopsida</taxon>
        <taxon>eudicotyledons</taxon>
        <taxon>Gunneridae</taxon>
        <taxon>Pentapetalae</taxon>
        <taxon>asterids</taxon>
        <taxon>lamiids</taxon>
        <taxon>Lamiales</taxon>
        <taxon>Gesneriaceae</taxon>
        <taxon>Didymocarpoideae</taxon>
        <taxon>Trichosporeae</taxon>
        <taxon>Loxocarpinae</taxon>
        <taxon>Dorcoceras</taxon>
    </lineage>
</organism>
<evidence type="ECO:0000256" key="2">
    <source>
        <dbReference type="ARBA" id="ARBA00022473"/>
    </source>
</evidence>
<feature type="domain" description="Myb-like" evidence="8">
    <location>
        <begin position="1"/>
        <end position="55"/>
    </location>
</feature>
<evidence type="ECO:0000259" key="10">
    <source>
        <dbReference type="PROSITE" id="PS51294"/>
    </source>
</evidence>
<evidence type="ECO:0000259" key="8">
    <source>
        <dbReference type="PROSITE" id="PS50090"/>
    </source>
</evidence>
<keyword evidence="5" id="KW-0804">Transcription</keyword>
<dbReference type="FunFam" id="1.10.10.60:FF:000009">
    <property type="entry name" value="transcription factor MYB1R1"/>
    <property type="match status" value="1"/>
</dbReference>
<feature type="domain" description="Myb-like" evidence="8">
    <location>
        <begin position="106"/>
        <end position="158"/>
    </location>
</feature>
<name>A0A2Z7D6Y6_9LAMI</name>
<dbReference type="OrthoDB" id="118550at2759"/>
<sequence length="209" mass="23761">MPRNSSAMWDRREDKVFENCLVEIPDTVENRWQIIATRIPGKSPEDVLLHYEALLHDVGQIDAGLVEPPSYPDGTSSRGWDDRPRARDSGQISFGSGSSRSRHHEVERKKGTPWTEEEHRLFLVGLDRFGKGDWRSISRNVVITRTPTQVASHAQKYYIRQSAAKKERKRSSIHDITTAADSLTVPAQPNLPAPNQRSFQDFQFQDAAL</sequence>
<dbReference type="AlphaFoldDB" id="A0A2Z7D6Y6"/>
<dbReference type="PROSITE" id="PS51294">
    <property type="entry name" value="HTH_MYB"/>
    <property type="match status" value="1"/>
</dbReference>
<keyword evidence="3" id="KW-0805">Transcription regulation</keyword>
<evidence type="ECO:0000256" key="5">
    <source>
        <dbReference type="ARBA" id="ARBA00023163"/>
    </source>
</evidence>
<proteinExistence type="predicted"/>
<evidence type="ECO:0000256" key="1">
    <source>
        <dbReference type="ARBA" id="ARBA00004123"/>
    </source>
</evidence>
<dbReference type="Proteomes" id="UP000250235">
    <property type="component" value="Unassembled WGS sequence"/>
</dbReference>
<dbReference type="EMBL" id="KQ988979">
    <property type="protein sequence ID" value="KZV55273.1"/>
    <property type="molecule type" value="Genomic_DNA"/>
</dbReference>
<dbReference type="InterPro" id="IPR006447">
    <property type="entry name" value="Myb_dom_plants"/>
</dbReference>
<evidence type="ECO:0000256" key="3">
    <source>
        <dbReference type="ARBA" id="ARBA00023015"/>
    </source>
</evidence>
<dbReference type="InterPro" id="IPR001005">
    <property type="entry name" value="SANT/Myb"/>
</dbReference>
<feature type="domain" description="HTH myb-type" evidence="10">
    <location>
        <begin position="107"/>
        <end position="162"/>
    </location>
</feature>
<dbReference type="GO" id="GO:0009908">
    <property type="term" value="P:flower development"/>
    <property type="evidence" value="ECO:0007669"/>
    <property type="project" value="UniProtKB-ARBA"/>
</dbReference>
<evidence type="ECO:0000256" key="4">
    <source>
        <dbReference type="ARBA" id="ARBA00023125"/>
    </source>
</evidence>
<dbReference type="SUPFAM" id="SSF46689">
    <property type="entry name" value="Homeodomain-like"/>
    <property type="match status" value="2"/>
</dbReference>
<comment type="subcellular location">
    <subcellularLocation>
        <location evidence="1">Nucleus</location>
    </subcellularLocation>
</comment>
<dbReference type="CDD" id="cd00167">
    <property type="entry name" value="SANT"/>
    <property type="match status" value="2"/>
</dbReference>
<protein>
    <submittedName>
        <fullName evidence="11">Transcription factor DIVARICATA</fullName>
    </submittedName>
</protein>
<dbReference type="GO" id="GO:0003677">
    <property type="term" value="F:DNA binding"/>
    <property type="evidence" value="ECO:0007669"/>
    <property type="project" value="UniProtKB-KW"/>
</dbReference>
<dbReference type="InterPro" id="IPR017930">
    <property type="entry name" value="Myb_dom"/>
</dbReference>
<evidence type="ECO:0000256" key="7">
    <source>
        <dbReference type="SAM" id="MobiDB-lite"/>
    </source>
</evidence>
<dbReference type="Pfam" id="PF00249">
    <property type="entry name" value="Myb_DNA-binding"/>
    <property type="match status" value="1"/>
</dbReference>